<dbReference type="SMART" id="SM00100">
    <property type="entry name" value="cNMP"/>
    <property type="match status" value="1"/>
</dbReference>
<evidence type="ECO:0000313" key="7">
    <source>
        <dbReference type="Proteomes" id="UP000515220"/>
    </source>
</evidence>
<dbReference type="SMART" id="SM00419">
    <property type="entry name" value="HTH_CRP"/>
    <property type="match status" value="1"/>
</dbReference>
<reference evidence="6 7" key="1">
    <citation type="submission" date="2020-07" db="EMBL/GenBank/DDBJ databases">
        <title>Complete Genome Sequence of an acetic acid bacterium, Acetobacter aceti JCM20276.</title>
        <authorList>
            <person name="Hirose Y."/>
            <person name="Mihara H."/>
        </authorList>
    </citation>
    <scope>NUCLEOTIDE SEQUENCE [LARGE SCALE GENOMIC DNA]</scope>
    <source>
        <strain evidence="6 7">JCM20276</strain>
    </source>
</reference>
<evidence type="ECO:0000256" key="2">
    <source>
        <dbReference type="ARBA" id="ARBA00023125"/>
    </source>
</evidence>
<dbReference type="InterPro" id="IPR036388">
    <property type="entry name" value="WH-like_DNA-bd_sf"/>
</dbReference>
<keyword evidence="1" id="KW-0805">Transcription regulation</keyword>
<dbReference type="EMBL" id="AP023326">
    <property type="protein sequence ID" value="BCI67137.1"/>
    <property type="molecule type" value="Genomic_DNA"/>
</dbReference>
<name>A0A6S6PE30_ACEAC</name>
<gene>
    <name evidence="6" type="ORF">AAJCM20276_17610</name>
</gene>
<evidence type="ECO:0000259" key="4">
    <source>
        <dbReference type="PROSITE" id="PS50042"/>
    </source>
</evidence>
<dbReference type="CDD" id="cd00038">
    <property type="entry name" value="CAP_ED"/>
    <property type="match status" value="1"/>
</dbReference>
<keyword evidence="3" id="KW-0804">Transcription</keyword>
<dbReference type="RefSeq" id="WP_099347458.1">
    <property type="nucleotide sequence ID" value="NZ_AP023326.1"/>
</dbReference>
<dbReference type="InterPro" id="IPR036390">
    <property type="entry name" value="WH_DNA-bd_sf"/>
</dbReference>
<dbReference type="PROSITE" id="PS50042">
    <property type="entry name" value="CNMP_BINDING_3"/>
    <property type="match status" value="1"/>
</dbReference>
<dbReference type="AlphaFoldDB" id="A0A6S6PE30"/>
<dbReference type="InterPro" id="IPR050397">
    <property type="entry name" value="Env_Response_Regulators"/>
</dbReference>
<dbReference type="Pfam" id="PF13545">
    <property type="entry name" value="HTH_Crp_2"/>
    <property type="match status" value="1"/>
</dbReference>
<dbReference type="PRINTS" id="PR00034">
    <property type="entry name" value="HTHCRP"/>
</dbReference>
<evidence type="ECO:0000259" key="5">
    <source>
        <dbReference type="PROSITE" id="PS51063"/>
    </source>
</evidence>
<dbReference type="InterPro" id="IPR018490">
    <property type="entry name" value="cNMP-bd_dom_sf"/>
</dbReference>
<keyword evidence="2" id="KW-0238">DNA-binding</keyword>
<dbReference type="SUPFAM" id="SSF46785">
    <property type="entry name" value="Winged helix' DNA-binding domain"/>
    <property type="match status" value="1"/>
</dbReference>
<evidence type="ECO:0000256" key="1">
    <source>
        <dbReference type="ARBA" id="ARBA00023015"/>
    </source>
</evidence>
<dbReference type="CDD" id="cd00092">
    <property type="entry name" value="HTH_CRP"/>
    <property type="match status" value="1"/>
</dbReference>
<dbReference type="InterPro" id="IPR012318">
    <property type="entry name" value="HTH_CRP"/>
</dbReference>
<dbReference type="GO" id="GO:0003677">
    <property type="term" value="F:DNA binding"/>
    <property type="evidence" value="ECO:0007669"/>
    <property type="project" value="UniProtKB-KW"/>
</dbReference>
<dbReference type="SUPFAM" id="SSF51206">
    <property type="entry name" value="cAMP-binding domain-like"/>
    <property type="match status" value="1"/>
</dbReference>
<dbReference type="InterPro" id="IPR014710">
    <property type="entry name" value="RmlC-like_jellyroll"/>
</dbReference>
<sequence length="240" mass="26688">MKILAVALPKVRICAVGHWPADRIDKDGFLILDSVVQKELAEIASLVSYECKEQIFAQATPAQYIYIPHSGAVRVAHQLADGRNQIVAFYMPGEPFGLGENGVYLNSACALTDCLLIRVPRAALDALCAHEPRLQQDCLVGAMAQLRLSQRHLLIVTHQRVLKRVADFLLECSRQQEVFDPARSVLSLIMDRSDIADYLGTSVETISRTLGKLEEDGLVKRLDSRSLWLDVPKLTNILNN</sequence>
<dbReference type="Pfam" id="PF00027">
    <property type="entry name" value="cNMP_binding"/>
    <property type="match status" value="1"/>
</dbReference>
<dbReference type="Proteomes" id="UP000515220">
    <property type="component" value="Chromosome"/>
</dbReference>
<protein>
    <recommendedName>
        <fullName evidence="8">Crp/Fnr family transcriptional regulator</fullName>
    </recommendedName>
</protein>
<dbReference type="PROSITE" id="PS51063">
    <property type="entry name" value="HTH_CRP_2"/>
    <property type="match status" value="1"/>
</dbReference>
<dbReference type="InterPro" id="IPR000595">
    <property type="entry name" value="cNMP-bd_dom"/>
</dbReference>
<proteinExistence type="predicted"/>
<feature type="domain" description="HTH crp-type" evidence="5">
    <location>
        <begin position="159"/>
        <end position="232"/>
    </location>
</feature>
<dbReference type="Gene3D" id="1.10.10.10">
    <property type="entry name" value="Winged helix-like DNA-binding domain superfamily/Winged helix DNA-binding domain"/>
    <property type="match status" value="1"/>
</dbReference>
<dbReference type="PANTHER" id="PTHR24567">
    <property type="entry name" value="CRP FAMILY TRANSCRIPTIONAL REGULATORY PROTEIN"/>
    <property type="match status" value="1"/>
</dbReference>
<organism evidence="6 7">
    <name type="scientific">Acetobacter aceti</name>
    <dbReference type="NCBI Taxonomy" id="435"/>
    <lineage>
        <taxon>Bacteria</taxon>
        <taxon>Pseudomonadati</taxon>
        <taxon>Pseudomonadota</taxon>
        <taxon>Alphaproteobacteria</taxon>
        <taxon>Acetobacterales</taxon>
        <taxon>Acetobacteraceae</taxon>
        <taxon>Acetobacter</taxon>
        <taxon>Acetobacter subgen. Acetobacter</taxon>
    </lineage>
</organism>
<feature type="domain" description="Cyclic nucleotide-binding" evidence="4">
    <location>
        <begin position="28"/>
        <end position="97"/>
    </location>
</feature>
<dbReference type="Gene3D" id="2.60.120.10">
    <property type="entry name" value="Jelly Rolls"/>
    <property type="match status" value="1"/>
</dbReference>
<accession>A0A6S6PE30</accession>
<evidence type="ECO:0000313" key="6">
    <source>
        <dbReference type="EMBL" id="BCI67137.1"/>
    </source>
</evidence>
<dbReference type="GO" id="GO:0003700">
    <property type="term" value="F:DNA-binding transcription factor activity"/>
    <property type="evidence" value="ECO:0007669"/>
    <property type="project" value="TreeGrafter"/>
</dbReference>
<dbReference type="GO" id="GO:0005829">
    <property type="term" value="C:cytosol"/>
    <property type="evidence" value="ECO:0007669"/>
    <property type="project" value="TreeGrafter"/>
</dbReference>
<dbReference type="PANTHER" id="PTHR24567:SF75">
    <property type="entry name" value="FUMARATE AND NITRATE REDUCTION REGULATORY PROTEIN"/>
    <property type="match status" value="1"/>
</dbReference>
<evidence type="ECO:0008006" key="8">
    <source>
        <dbReference type="Google" id="ProtNLM"/>
    </source>
</evidence>
<evidence type="ECO:0000256" key="3">
    <source>
        <dbReference type="ARBA" id="ARBA00023163"/>
    </source>
</evidence>